<keyword evidence="3" id="KW-1185">Reference proteome</keyword>
<protein>
    <submittedName>
        <fullName evidence="2">Uncharacterized protein</fullName>
    </submittedName>
</protein>
<feature type="transmembrane region" description="Helical" evidence="1">
    <location>
        <begin position="922"/>
        <end position="941"/>
    </location>
</feature>
<dbReference type="SUPFAM" id="SSF50965">
    <property type="entry name" value="Galactose oxidase, central domain"/>
    <property type="match status" value="1"/>
</dbReference>
<reference evidence="2 3" key="1">
    <citation type="journal article" date="2018" name="PLoS ONE">
        <title>The draft genome of Kipferlia bialata reveals reductive genome evolution in fornicate parasites.</title>
        <authorList>
            <person name="Tanifuji G."/>
            <person name="Takabayashi S."/>
            <person name="Kume K."/>
            <person name="Takagi M."/>
            <person name="Nakayama T."/>
            <person name="Kamikawa R."/>
            <person name="Inagaki Y."/>
            <person name="Hashimoto T."/>
        </authorList>
    </citation>
    <scope>NUCLEOTIDE SEQUENCE [LARGE SCALE GENOMIC DNA]</scope>
    <source>
        <strain evidence="2">NY0173</strain>
    </source>
</reference>
<feature type="transmembrane region" description="Helical" evidence="1">
    <location>
        <begin position="1130"/>
        <end position="1150"/>
    </location>
</feature>
<dbReference type="InterPro" id="IPR011043">
    <property type="entry name" value="Gal_Oxase/kelch_b-propeller"/>
</dbReference>
<feature type="transmembrane region" description="Helical" evidence="1">
    <location>
        <begin position="1162"/>
        <end position="1185"/>
    </location>
</feature>
<evidence type="ECO:0000313" key="3">
    <source>
        <dbReference type="Proteomes" id="UP000265618"/>
    </source>
</evidence>
<feature type="transmembrane region" description="Helical" evidence="1">
    <location>
        <begin position="823"/>
        <end position="846"/>
    </location>
</feature>
<feature type="transmembrane region" description="Helical" evidence="1">
    <location>
        <begin position="704"/>
        <end position="728"/>
    </location>
</feature>
<sequence length="1303" mass="138686">DMAAAGGKWAYGLESNLVYSGPEPNGGGQYLSPPSGHSGTYGTTVSLSLEGELLAVGASGGKVYVYAWVDDSWTLSHSVYWEGAHTAAPASVSISSSVLLVAYGSGYASVAYEYNTETDQWGHMDVELPSGTSTAVSGNLMLIGDPTSGAGKVYLYQQTTLSASVSFEDGAACPPTTPTVTILSNGDPYISDVSASLSAVWDGVSNSSLVYSGGVYTISTAAPVTVGPHSLAVYYGDELLSNTSYTVSVDTAGIVATIPPVVPVDAPFSLSATVTDTCGNQAALDGIVTLSIADAEGWVLPTVVLEAPYAYTYPRLATPGTYEVTFVLQTDDSTFTREGVITAVDALSYFAYSGVFSVGVVVDETYVDDCSELTATFTVTDSTEEYDCVFEAGECSCTNTYVSLGYYDTVQVVVGGYLTYTDTVTLDATDNRLAIDVSQAIPTTATIPALYPPLTGSLQSLEAVQFSADSFTDDQNDLPVTVEIGPGGDVVLDASLTTTGGVWYAVLDTPYTLSGYWQAGIGDPMLVPVSVTDPSTSEVMGSGRGWCQGTPSATVSGGVLPPVSGAVVDSSLADTAAVGECMDVLIELSDENGDTVSCSQEGITLLPEGLAESACFLYGIADNTCALHFCVPTDTAFITLTLRVLYDGNTLLSIPFSVGSPASKYICGTAGILLVVCVLLSCCHRPHPIRHRPVHGRGSVLEGGILLFMVVVMAADKIFILSGDLYVLRSFLRLFTPITINPRLLQYRVIHYALMITNAIDGQIQRLTGWLIFSQSDLSGLVFSLMFLGFTAVIVVMAWLNIKVSRVALGAPKFVKAILHGTFHILNEGIEILGITVTSLAMWFLATNESPSRTVFCVTFFAGTLAGFVLIAYIGDDPSKMFSAFWRYVTLIPLAKKTTKFWTERANAIQTRLRLWSSTNHLLWAATSLVLVCTVLAPEVYCAMSLEWSTFASGKPPTMGIAMYAPLLLLAVGVKIILVLVYLNRTRPPRAPSVLMNPIQVEPTAENGLPPLFADGTPVTEVPVPGVRGNEVLSPSDIELEDVEGQKEKTPSDPSPVSGYQRICGVLRILVVEVYASVYLIGYVISMTVNVAVYTLLLPAVLIHPALAAVPSLLRAVVGIHTPVKDLHPALRYITHICTALGISACLHFGSMSDTPYANYAFYLWGAVDLVYALFAASLAFDPLASLPGAIKNARNYPAAEHHMDLLVTTKCSAFLMVPMVGAMLTLTADLLNSPPLVCPGLKTSRLNYTTNLVSLVCMFGMVYGRVEDAVLDVLVYTFMGLQIFDAWQEGRIVTDRSRVSFC</sequence>
<feature type="transmembrane region" description="Helical" evidence="1">
    <location>
        <begin position="961"/>
        <end position="983"/>
    </location>
</feature>
<accession>A0A9K3CRW1</accession>
<feature type="non-terminal residue" evidence="2">
    <location>
        <position position="1"/>
    </location>
</feature>
<keyword evidence="1" id="KW-0812">Transmembrane</keyword>
<dbReference type="EMBL" id="BDIP01000482">
    <property type="protein sequence ID" value="GIQ81737.1"/>
    <property type="molecule type" value="Genomic_DNA"/>
</dbReference>
<evidence type="ECO:0000256" key="1">
    <source>
        <dbReference type="SAM" id="Phobius"/>
    </source>
</evidence>
<feature type="transmembrane region" description="Helical" evidence="1">
    <location>
        <begin position="1091"/>
        <end position="1118"/>
    </location>
</feature>
<keyword evidence="1" id="KW-1133">Transmembrane helix</keyword>
<gene>
    <name evidence="2" type="ORF">KIPB_002746</name>
</gene>
<keyword evidence="1" id="KW-0472">Membrane</keyword>
<comment type="caution">
    <text evidence="2">The sequence shown here is derived from an EMBL/GenBank/DDBJ whole genome shotgun (WGS) entry which is preliminary data.</text>
</comment>
<name>A0A9K3CRW1_9EUKA</name>
<proteinExistence type="predicted"/>
<feature type="transmembrane region" description="Helical" evidence="1">
    <location>
        <begin position="852"/>
        <end position="874"/>
    </location>
</feature>
<feature type="transmembrane region" description="Helical" evidence="1">
    <location>
        <begin position="662"/>
        <end position="683"/>
    </location>
</feature>
<organism evidence="2 3">
    <name type="scientific">Kipferlia bialata</name>
    <dbReference type="NCBI Taxonomy" id="797122"/>
    <lineage>
        <taxon>Eukaryota</taxon>
        <taxon>Metamonada</taxon>
        <taxon>Carpediemonas-like organisms</taxon>
        <taxon>Kipferlia</taxon>
    </lineage>
</organism>
<feature type="transmembrane region" description="Helical" evidence="1">
    <location>
        <begin position="1065"/>
        <end position="1085"/>
    </location>
</feature>
<dbReference type="Proteomes" id="UP000265618">
    <property type="component" value="Unassembled WGS sequence"/>
</dbReference>
<feature type="transmembrane region" description="Helical" evidence="1">
    <location>
        <begin position="781"/>
        <end position="802"/>
    </location>
</feature>
<evidence type="ECO:0000313" key="2">
    <source>
        <dbReference type="EMBL" id="GIQ81737.1"/>
    </source>
</evidence>